<dbReference type="SUPFAM" id="SSF53383">
    <property type="entry name" value="PLP-dependent transferases"/>
    <property type="match status" value="1"/>
</dbReference>
<dbReference type="GO" id="GO:0000271">
    <property type="term" value="P:polysaccharide biosynthetic process"/>
    <property type="evidence" value="ECO:0007669"/>
    <property type="project" value="TreeGrafter"/>
</dbReference>
<feature type="non-terminal residue" evidence="1">
    <location>
        <position position="210"/>
    </location>
</feature>
<dbReference type="InterPro" id="IPR015424">
    <property type="entry name" value="PyrdxlP-dep_Trfase"/>
</dbReference>
<dbReference type="Pfam" id="PF01041">
    <property type="entry name" value="DegT_DnrJ_EryC1"/>
    <property type="match status" value="1"/>
</dbReference>
<dbReference type="GO" id="GO:0008483">
    <property type="term" value="F:transaminase activity"/>
    <property type="evidence" value="ECO:0007669"/>
    <property type="project" value="TreeGrafter"/>
</dbReference>
<gene>
    <name evidence="1" type="ORF">METZ01_LOCUS491525</name>
</gene>
<dbReference type="InterPro" id="IPR000653">
    <property type="entry name" value="DegT/StrS_aminotransferase"/>
</dbReference>
<dbReference type="EMBL" id="UINC01213753">
    <property type="protein sequence ID" value="SVE38671.1"/>
    <property type="molecule type" value="Genomic_DNA"/>
</dbReference>
<name>A0A383D2M6_9ZZZZ</name>
<accession>A0A383D2M6</accession>
<evidence type="ECO:0000313" key="1">
    <source>
        <dbReference type="EMBL" id="SVE38671.1"/>
    </source>
</evidence>
<evidence type="ECO:0008006" key="2">
    <source>
        <dbReference type="Google" id="ProtNLM"/>
    </source>
</evidence>
<reference evidence="1" key="1">
    <citation type="submission" date="2018-05" db="EMBL/GenBank/DDBJ databases">
        <authorList>
            <person name="Lanie J.A."/>
            <person name="Ng W.-L."/>
            <person name="Kazmierczak K.M."/>
            <person name="Andrzejewski T.M."/>
            <person name="Davidsen T.M."/>
            <person name="Wayne K.J."/>
            <person name="Tettelin H."/>
            <person name="Glass J.I."/>
            <person name="Rusch D."/>
            <person name="Podicherti R."/>
            <person name="Tsui H.-C.T."/>
            <person name="Winkler M.E."/>
        </authorList>
    </citation>
    <scope>NUCLEOTIDE SEQUENCE</scope>
</reference>
<dbReference type="InterPro" id="IPR015421">
    <property type="entry name" value="PyrdxlP-dep_Trfase_major"/>
</dbReference>
<organism evidence="1">
    <name type="scientific">marine metagenome</name>
    <dbReference type="NCBI Taxonomy" id="408172"/>
    <lineage>
        <taxon>unclassified sequences</taxon>
        <taxon>metagenomes</taxon>
        <taxon>ecological metagenomes</taxon>
    </lineage>
</organism>
<proteinExistence type="predicted"/>
<protein>
    <recommendedName>
        <fullName evidence="2">Aminotransferase class V domain-containing protein</fullName>
    </recommendedName>
</protein>
<dbReference type="PANTHER" id="PTHR30244:SF34">
    <property type="entry name" value="DTDP-4-AMINO-4,6-DIDEOXYGALACTOSE TRANSAMINASE"/>
    <property type="match status" value="1"/>
</dbReference>
<dbReference type="Gene3D" id="3.40.640.10">
    <property type="entry name" value="Type I PLP-dependent aspartate aminotransferase-like (Major domain)"/>
    <property type="match status" value="1"/>
</dbReference>
<dbReference type="GO" id="GO:0030170">
    <property type="term" value="F:pyridoxal phosphate binding"/>
    <property type="evidence" value="ECO:0007669"/>
    <property type="project" value="TreeGrafter"/>
</dbReference>
<sequence>MKREKQFTKVKTEMETEIIGHPLMQNNVTRDDLDAVIKHLQQDDPILTQSKNVQAFEKEWSEWLGVKYSVFVNSGSSANQLTLASLRLKYPEGGEVIVSPIGWVSDISAVLQAGFTPVFADINPQHLGMDTKQIISKLNKNTKAVLLTHVQGFNALSDELLDELQRRDILLIEDVCESHGAKHKGLKLGTFGWVSNFSFYYAHHLSTIEG</sequence>
<dbReference type="PANTHER" id="PTHR30244">
    <property type="entry name" value="TRANSAMINASE"/>
    <property type="match status" value="1"/>
</dbReference>
<dbReference type="AlphaFoldDB" id="A0A383D2M6"/>